<dbReference type="eggNOG" id="ENOG5031205">
    <property type="taxonomic scope" value="Bacteria"/>
</dbReference>
<evidence type="ECO:0000313" key="1">
    <source>
        <dbReference type="EMBL" id="AIQ91171.1"/>
    </source>
</evidence>
<evidence type="ECO:0000313" key="2">
    <source>
        <dbReference type="Proteomes" id="UP000029492"/>
    </source>
</evidence>
<dbReference type="KEGG" id="mor:MOC_3416"/>
<dbReference type="AlphaFoldDB" id="A0A089NTA7"/>
<sequence length="91" mass="10170">MTLVELNHLDAAERAEADRLRRDTRTAAIMDAPEAAAEERRLIAFALLLRLDLSPDAARLFLRQAPALRTVDEVASWVGAIPRQPDTEARH</sequence>
<reference evidence="1 2" key="1">
    <citation type="journal article" date="2014" name="PLoS ONE">
        <title>Genome Information of Methylobacterium oryzae, a Plant-Probiotic Methylotroph in the Phyllosphere.</title>
        <authorList>
            <person name="Kwak M.J."/>
            <person name="Jeong H."/>
            <person name="Madhaiyan M."/>
            <person name="Lee Y."/>
            <person name="Sa T.M."/>
            <person name="Oh T.K."/>
            <person name="Kim J.F."/>
        </authorList>
    </citation>
    <scope>NUCLEOTIDE SEQUENCE [LARGE SCALE GENOMIC DNA]</scope>
    <source>
        <strain evidence="1 2">CBMB20</strain>
    </source>
</reference>
<keyword evidence="2" id="KW-1185">Reference proteome</keyword>
<dbReference type="EMBL" id="CP003811">
    <property type="protein sequence ID" value="AIQ91171.1"/>
    <property type="molecule type" value="Genomic_DNA"/>
</dbReference>
<dbReference type="Proteomes" id="UP000029492">
    <property type="component" value="Chromosome"/>
</dbReference>
<proteinExistence type="predicted"/>
<dbReference type="STRING" id="693986.MOC_3416"/>
<gene>
    <name evidence="1" type="ORF">MOC_3416</name>
</gene>
<name>A0A089NTA7_9HYPH</name>
<protein>
    <submittedName>
        <fullName evidence="1">Protein of unassigned function</fullName>
    </submittedName>
</protein>
<organism evidence="1 2">
    <name type="scientific">Methylobacterium oryzae CBMB20</name>
    <dbReference type="NCBI Taxonomy" id="693986"/>
    <lineage>
        <taxon>Bacteria</taxon>
        <taxon>Pseudomonadati</taxon>
        <taxon>Pseudomonadota</taxon>
        <taxon>Alphaproteobacteria</taxon>
        <taxon>Hyphomicrobiales</taxon>
        <taxon>Methylobacteriaceae</taxon>
        <taxon>Methylobacterium</taxon>
    </lineage>
</organism>
<dbReference type="HOGENOM" id="CLU_2508934_0_0_5"/>
<dbReference type="RefSeq" id="WP_043758271.1">
    <property type="nucleotide sequence ID" value="NZ_CP003811.1"/>
</dbReference>
<accession>A0A089NTA7</accession>